<feature type="compositionally biased region" description="Polar residues" evidence="1">
    <location>
        <begin position="25"/>
        <end position="36"/>
    </location>
</feature>
<dbReference type="GO" id="GO:0031629">
    <property type="term" value="P:synaptic vesicle fusion to presynaptic active zone membrane"/>
    <property type="evidence" value="ECO:0000318"/>
    <property type="project" value="GO_Central"/>
</dbReference>
<accession>A0A2A6C839</accession>
<accession>A0A8R1UBL0</accession>
<dbReference type="SMART" id="SM00397">
    <property type="entry name" value="t_SNARE"/>
    <property type="match status" value="2"/>
</dbReference>
<sequence length="256" mass="29256">FQNPNTMRDRTETLDVPLRSRNPYEPSSSGYSRQISSDMPRGVERLRLQIVDFDEEIDRLKAKQLVSTRGMVCDIEQATDSGIRAVASLEDQDAALDRIEKGLEQIESDVGVMKKNLRRMRSCCGLGHYYFKYIRSPILRMLMGRRHAKSRSESTMGGPLVITLSQREKPTVVRRESQRAQSVRGPTDSLTAEDLEIERNLERVDDGVRTLKEVAFDIHTQLEIQRPKIDRLNKLVEENDISIGGANRTVKKLLNE</sequence>
<dbReference type="InterPro" id="IPR000727">
    <property type="entry name" value="T_SNARE_dom"/>
</dbReference>
<evidence type="ECO:0000256" key="1">
    <source>
        <dbReference type="SAM" id="MobiDB-lite"/>
    </source>
</evidence>
<evidence type="ECO:0000313" key="3">
    <source>
        <dbReference type="Proteomes" id="UP000005239"/>
    </source>
</evidence>
<reference evidence="2" key="2">
    <citation type="submission" date="2022-06" db="UniProtKB">
        <authorList>
            <consortium name="EnsemblMetazoa"/>
        </authorList>
    </citation>
    <scope>IDENTIFICATION</scope>
    <source>
        <strain evidence="2">PS312</strain>
    </source>
</reference>
<reference evidence="3" key="1">
    <citation type="journal article" date="2008" name="Nat. Genet.">
        <title>The Pristionchus pacificus genome provides a unique perspective on nematode lifestyle and parasitism.</title>
        <authorList>
            <person name="Dieterich C."/>
            <person name="Clifton S.W."/>
            <person name="Schuster L.N."/>
            <person name="Chinwalla A."/>
            <person name="Delehaunty K."/>
            <person name="Dinkelacker I."/>
            <person name="Fulton L."/>
            <person name="Fulton R."/>
            <person name="Godfrey J."/>
            <person name="Minx P."/>
            <person name="Mitreva M."/>
            <person name="Roeseler W."/>
            <person name="Tian H."/>
            <person name="Witte H."/>
            <person name="Yang S.P."/>
            <person name="Wilson R.K."/>
            <person name="Sommer R.J."/>
        </authorList>
    </citation>
    <scope>NUCLEOTIDE SEQUENCE [LARGE SCALE GENOMIC DNA]</scope>
    <source>
        <strain evidence="3">PS312</strain>
    </source>
</reference>
<keyword evidence="3" id="KW-1185">Reference proteome</keyword>
<dbReference type="GO" id="GO:0098793">
    <property type="term" value="C:presynapse"/>
    <property type="evidence" value="ECO:0007669"/>
    <property type="project" value="GOC"/>
</dbReference>
<dbReference type="EnsemblMetazoa" id="PPA18111.1">
    <property type="protein sequence ID" value="PPA18111.1"/>
    <property type="gene ID" value="WBGene00107665"/>
</dbReference>
<dbReference type="GO" id="GO:0019905">
    <property type="term" value="F:syntaxin binding"/>
    <property type="evidence" value="ECO:0000318"/>
    <property type="project" value="GO_Central"/>
</dbReference>
<dbReference type="GO" id="GO:0031201">
    <property type="term" value="C:SNARE complex"/>
    <property type="evidence" value="ECO:0000318"/>
    <property type="project" value="GO_Central"/>
</dbReference>
<dbReference type="Proteomes" id="UP000005239">
    <property type="component" value="Unassembled WGS sequence"/>
</dbReference>
<dbReference type="GO" id="GO:0005886">
    <property type="term" value="C:plasma membrane"/>
    <property type="evidence" value="ECO:0000318"/>
    <property type="project" value="GO_Central"/>
</dbReference>
<feature type="region of interest" description="Disordered" evidence="1">
    <location>
        <begin position="1"/>
        <end position="36"/>
    </location>
</feature>
<name>A0A2A6C839_PRIPA</name>
<gene>
    <name evidence="2" type="primary">WBGene00107665</name>
</gene>
<protein>
    <submittedName>
        <fullName evidence="2">Aex-4</fullName>
    </submittedName>
</protein>
<dbReference type="PANTHER" id="PTHR19305">
    <property type="entry name" value="SYNAPTOSOMAL ASSOCIATED PROTEIN"/>
    <property type="match status" value="1"/>
</dbReference>
<dbReference type="PANTHER" id="PTHR19305:SF10">
    <property type="entry name" value="T-SNARE PROTEIN AEX-4"/>
    <property type="match status" value="1"/>
</dbReference>
<dbReference type="GO" id="GO:0005484">
    <property type="term" value="F:SNAP receptor activity"/>
    <property type="evidence" value="ECO:0000318"/>
    <property type="project" value="GO_Central"/>
</dbReference>
<dbReference type="GO" id="GO:0016082">
    <property type="term" value="P:synaptic vesicle priming"/>
    <property type="evidence" value="ECO:0000318"/>
    <property type="project" value="GO_Central"/>
</dbReference>
<dbReference type="AlphaFoldDB" id="A0A2A6C839"/>
<evidence type="ECO:0000313" key="2">
    <source>
        <dbReference type="EnsemblMetazoa" id="PPA18111.1"/>
    </source>
</evidence>
<dbReference type="SUPFAM" id="SSF58038">
    <property type="entry name" value="SNARE fusion complex"/>
    <property type="match status" value="2"/>
</dbReference>
<dbReference type="OrthoDB" id="19261at2759"/>
<dbReference type="Gene3D" id="1.20.5.110">
    <property type="match status" value="2"/>
</dbReference>
<organism evidence="2 3">
    <name type="scientific">Pristionchus pacificus</name>
    <name type="common">Parasitic nematode worm</name>
    <dbReference type="NCBI Taxonomy" id="54126"/>
    <lineage>
        <taxon>Eukaryota</taxon>
        <taxon>Metazoa</taxon>
        <taxon>Ecdysozoa</taxon>
        <taxon>Nematoda</taxon>
        <taxon>Chromadorea</taxon>
        <taxon>Rhabditida</taxon>
        <taxon>Rhabditina</taxon>
        <taxon>Diplogasteromorpha</taxon>
        <taxon>Diplogasteroidea</taxon>
        <taxon>Neodiplogasteridae</taxon>
        <taxon>Pristionchus</taxon>
    </lineage>
</organism>
<proteinExistence type="predicted"/>
<dbReference type="GO" id="GO:0006887">
    <property type="term" value="P:exocytosis"/>
    <property type="evidence" value="ECO:0000318"/>
    <property type="project" value="GO_Central"/>
</dbReference>
<dbReference type="PROSITE" id="PS50192">
    <property type="entry name" value="T_SNARE"/>
    <property type="match status" value="2"/>
</dbReference>